<evidence type="ECO:0000313" key="2">
    <source>
        <dbReference type="EMBL" id="SVD82709.1"/>
    </source>
</evidence>
<gene>
    <name evidence="2" type="ORF">METZ01_LOCUS435563</name>
</gene>
<dbReference type="EMBL" id="UINC01175862">
    <property type="protein sequence ID" value="SVD82709.1"/>
    <property type="molecule type" value="Genomic_DNA"/>
</dbReference>
<dbReference type="AlphaFoldDB" id="A0A382YI96"/>
<feature type="compositionally biased region" description="Gly residues" evidence="1">
    <location>
        <begin position="1"/>
        <end position="11"/>
    </location>
</feature>
<evidence type="ECO:0000256" key="1">
    <source>
        <dbReference type="SAM" id="MobiDB-lite"/>
    </source>
</evidence>
<protein>
    <submittedName>
        <fullName evidence="2">Uncharacterized protein</fullName>
    </submittedName>
</protein>
<organism evidence="2">
    <name type="scientific">marine metagenome</name>
    <dbReference type="NCBI Taxonomy" id="408172"/>
    <lineage>
        <taxon>unclassified sequences</taxon>
        <taxon>metagenomes</taxon>
        <taxon>ecological metagenomes</taxon>
    </lineage>
</organism>
<proteinExistence type="predicted"/>
<sequence length="85" mass="8640">MSGALTVGGSGVAASATGSTGCASGGTDCCVVAHPTTRTAAIVVIRRCFICQRLSVPSLSCLRVCGVGRRFHLRHNPAVSTQAEH</sequence>
<reference evidence="2" key="1">
    <citation type="submission" date="2018-05" db="EMBL/GenBank/DDBJ databases">
        <authorList>
            <person name="Lanie J.A."/>
            <person name="Ng W.-L."/>
            <person name="Kazmierczak K.M."/>
            <person name="Andrzejewski T.M."/>
            <person name="Davidsen T.M."/>
            <person name="Wayne K.J."/>
            <person name="Tettelin H."/>
            <person name="Glass J.I."/>
            <person name="Rusch D."/>
            <person name="Podicherti R."/>
            <person name="Tsui H.-C.T."/>
            <person name="Winkler M.E."/>
        </authorList>
    </citation>
    <scope>NUCLEOTIDE SEQUENCE</scope>
</reference>
<accession>A0A382YI96</accession>
<feature type="region of interest" description="Disordered" evidence="1">
    <location>
        <begin position="1"/>
        <end position="25"/>
    </location>
</feature>
<name>A0A382YI96_9ZZZZ</name>
<feature type="compositionally biased region" description="Low complexity" evidence="1">
    <location>
        <begin position="12"/>
        <end position="25"/>
    </location>
</feature>
<feature type="non-terminal residue" evidence="2">
    <location>
        <position position="85"/>
    </location>
</feature>